<dbReference type="RefSeq" id="WP_037291697.1">
    <property type="nucleotide sequence ID" value="NZ_UGVL01000001.1"/>
</dbReference>
<dbReference type="STRING" id="880526.GCA_000427365_01436"/>
<dbReference type="EMBL" id="UGVL01000001">
    <property type="protein sequence ID" value="SUE35138.1"/>
    <property type="molecule type" value="Genomic_DNA"/>
</dbReference>
<proteinExistence type="predicted"/>
<name>A0A379MTZ5_9BACT</name>
<dbReference type="AlphaFoldDB" id="A0A379MTZ5"/>
<evidence type="ECO:0000313" key="1">
    <source>
        <dbReference type="EMBL" id="SUE35138.1"/>
    </source>
</evidence>
<evidence type="ECO:0000313" key="2">
    <source>
        <dbReference type="Proteomes" id="UP000255233"/>
    </source>
</evidence>
<accession>A0A379MTZ5</accession>
<sequence length="73" mass="8195">MTYLQTQRALEPVSDLNLANIEALGIRTDEIQEGTSVSCTYTGHEDDYCVYTTVTTDGSTAVKMIQYCVNYWC</sequence>
<keyword evidence="2" id="KW-1185">Reference proteome</keyword>
<dbReference type="Proteomes" id="UP000255233">
    <property type="component" value="Unassembled WGS sequence"/>
</dbReference>
<gene>
    <name evidence="1" type="ORF">NCTC11190_02384</name>
</gene>
<reference evidence="1 2" key="1">
    <citation type="submission" date="2018-06" db="EMBL/GenBank/DDBJ databases">
        <authorList>
            <consortium name="Pathogen Informatics"/>
            <person name="Doyle S."/>
        </authorList>
    </citation>
    <scope>NUCLEOTIDE SEQUENCE [LARGE SCALE GENOMIC DNA]</scope>
    <source>
        <strain evidence="1 2">NCTC11190</strain>
    </source>
</reference>
<organism evidence="1 2">
    <name type="scientific">Rikenella microfusus</name>
    <dbReference type="NCBI Taxonomy" id="28139"/>
    <lineage>
        <taxon>Bacteria</taxon>
        <taxon>Pseudomonadati</taxon>
        <taxon>Bacteroidota</taxon>
        <taxon>Bacteroidia</taxon>
        <taxon>Bacteroidales</taxon>
        <taxon>Rikenellaceae</taxon>
        <taxon>Rikenella</taxon>
    </lineage>
</organism>
<protein>
    <submittedName>
        <fullName evidence="1">Uncharacterized protein</fullName>
    </submittedName>
</protein>